<keyword evidence="2" id="KW-1133">Transmembrane helix</keyword>
<evidence type="ECO:0000256" key="2">
    <source>
        <dbReference type="SAM" id="Phobius"/>
    </source>
</evidence>
<organism evidence="3 4">
    <name type="scientific">Chytriomyces confervae</name>
    <dbReference type="NCBI Taxonomy" id="246404"/>
    <lineage>
        <taxon>Eukaryota</taxon>
        <taxon>Fungi</taxon>
        <taxon>Fungi incertae sedis</taxon>
        <taxon>Chytridiomycota</taxon>
        <taxon>Chytridiomycota incertae sedis</taxon>
        <taxon>Chytridiomycetes</taxon>
        <taxon>Chytridiales</taxon>
        <taxon>Chytriomycetaceae</taxon>
        <taxon>Chytriomyces</taxon>
    </lineage>
</organism>
<keyword evidence="2" id="KW-0472">Membrane</keyword>
<feature type="region of interest" description="Disordered" evidence="1">
    <location>
        <begin position="222"/>
        <end position="248"/>
    </location>
</feature>
<sequence>MRLAAITRSVRSAPLRSKAAAFMHQMKPIAIASTSLSAQVPRGFSTLSQFTPSATKANSASVFALTSTPTLFTRRLLQNASSTAPLPPSVAKSTANAEYSYSNPPSKPKSKGGFFSTLGKAFLALLIIPALLSLVFPSLLAFLIPAATLLTIAAVLTFTVAITFGFVLPLIAVTLVSVTVPAAVVYSELNKMRNAKQFDGVAWEIIVPKRDFHVESSSRGVVISSGDRKGGKKSVTAKVDNDNKNNSNSVDEYTRKVEAFFVDIGAIVETEIMRRDLMGHVDLAGSYPRVVAIRGKNVGFLGNLMNKVEIPIDRDWVRVKVAERLAADKK</sequence>
<evidence type="ECO:0000313" key="4">
    <source>
        <dbReference type="Proteomes" id="UP000320333"/>
    </source>
</evidence>
<reference evidence="3 4" key="1">
    <citation type="journal article" date="2019" name="Sci. Rep.">
        <title>Comparative genomics of chytrid fungi reveal insights into the obligate biotrophic and pathogenic lifestyle of Synchytrium endobioticum.</title>
        <authorList>
            <person name="van de Vossenberg B.T.L.H."/>
            <person name="Warris S."/>
            <person name="Nguyen H.D.T."/>
            <person name="van Gent-Pelzer M.P.E."/>
            <person name="Joly D.L."/>
            <person name="van de Geest H.C."/>
            <person name="Bonants P.J.M."/>
            <person name="Smith D.S."/>
            <person name="Levesque C.A."/>
            <person name="van der Lee T.A.J."/>
        </authorList>
    </citation>
    <scope>NUCLEOTIDE SEQUENCE [LARGE SCALE GENOMIC DNA]</scope>
    <source>
        <strain evidence="3 4">CBS 675.73</strain>
    </source>
</reference>
<keyword evidence="4" id="KW-1185">Reference proteome</keyword>
<dbReference type="OrthoDB" id="2156980at2759"/>
<comment type="caution">
    <text evidence="3">The sequence shown here is derived from an EMBL/GenBank/DDBJ whole genome shotgun (WGS) entry which is preliminary data.</text>
</comment>
<protein>
    <submittedName>
        <fullName evidence="3">Uncharacterized protein</fullName>
    </submittedName>
</protein>
<dbReference type="Proteomes" id="UP000320333">
    <property type="component" value="Unassembled WGS sequence"/>
</dbReference>
<accession>A0A507D6I0</accession>
<evidence type="ECO:0000256" key="1">
    <source>
        <dbReference type="SAM" id="MobiDB-lite"/>
    </source>
</evidence>
<feature type="transmembrane region" description="Helical" evidence="2">
    <location>
        <begin position="153"/>
        <end position="186"/>
    </location>
</feature>
<dbReference type="EMBL" id="QEAP01001330">
    <property type="protein sequence ID" value="TPX47084.1"/>
    <property type="molecule type" value="Genomic_DNA"/>
</dbReference>
<gene>
    <name evidence="3" type="ORF">CcCBS67573_g10277</name>
</gene>
<dbReference type="AlphaFoldDB" id="A0A507D6I0"/>
<keyword evidence="2" id="KW-0812">Transmembrane</keyword>
<evidence type="ECO:0000313" key="3">
    <source>
        <dbReference type="EMBL" id="TPX47084.1"/>
    </source>
</evidence>
<feature type="transmembrane region" description="Helical" evidence="2">
    <location>
        <begin position="121"/>
        <end position="147"/>
    </location>
</feature>
<proteinExistence type="predicted"/>
<name>A0A507D6I0_9FUNG</name>